<evidence type="ECO:0000256" key="1">
    <source>
        <dbReference type="ARBA" id="ARBA00022737"/>
    </source>
</evidence>
<evidence type="ECO:0000256" key="3">
    <source>
        <dbReference type="PROSITE-ProRule" id="PRU00708"/>
    </source>
</evidence>
<sequence length="952" mass="105163">MILSRYSIIKFLPSLALRYRRRATALMSDRFTNIISLLQQPGTVHLHRHLAQIHSLFIRSQPDLLPLFLDHVLLTLSPSPAAAMHALELFESIPQPEPDLCGRIVSAFSKLSLHREVLAAFFSAHRKGTPLPFPSISLALKACASIPDSEQGRQVHGHLLLRGLGSNVFIQAALIDFYCKAGDLSSAQRAFDDIAVKDAVPVNCLISGYSKAGNVLKARRLFDEMTRRTSASWNSMISCYSRSGDFPEALRLFERMQQENARPNGITVVTLLSICAKLGDLKTGEKVKCLITDIGLQKDMILQTALLEMYVKCGDVDKARQVFDEMEHRDVVAWSAMISGYAQNGKSEEALELFERMKAKNCKPNEVTLVGILSASAQLGSAEVGEHIGSYIEGQGLATGVYVCSALVDMYSKCGNIEGARRVFDKMKERDVVTWNSMIAGLALNGLAEDSFSLYRRMKVENFKPNDITFVGLLTACTHTGRVEQGLATFHSMKLKHGIAPKVEHCACIVDLFCRSGLLEDAYEFICEMEVEPNVVIWGTLLSSCRIHSNVELAEICMKKLLVLEPENSSNYVLLSNIYADARRWDSVREIRNLMKRKNVQKLSAYSWIELDGEVHKFLVEDLYHPSCDEIYRVLDSLSFQLTRKVYPSFSLSSLGFGPSASSRNPLPPSPAPVEVLITEEVTLSKQESLLESSVEPIVIADGLTLHKGRVSTSDVFGLANSDLVPGKYEGGLKLWEGSLDLVKRLHSEVHKGELVLRGKSVLELGCGHGLPGIFAGLEGASVIHFQDFNAEVLRNLTIPNVKVNVQKHLNQHESLPISKSSTPRTPSVRFFAGDWNEVHQLLLCRSNAGQQTATVSGSEGNLCDGYDVILMAETVYEPSSLSSLYALGKKCLQHPLGVIYMAGKKHYFGVGGGTRQFVNLVEEDGVMTASLLAEVADGSSNVREVWKFMFK</sequence>
<dbReference type="SUPFAM" id="SSF48452">
    <property type="entry name" value="TPR-like"/>
    <property type="match status" value="1"/>
</dbReference>
<dbReference type="InterPro" id="IPR046848">
    <property type="entry name" value="E_motif"/>
</dbReference>
<keyword evidence="5" id="KW-1185">Reference proteome</keyword>
<dbReference type="Pfam" id="PF13041">
    <property type="entry name" value="PPR_2"/>
    <property type="match status" value="3"/>
</dbReference>
<feature type="repeat" description="PPR" evidence="3">
    <location>
        <begin position="400"/>
        <end position="430"/>
    </location>
</feature>
<dbReference type="AlphaFoldDB" id="A0A8J5HPE2"/>
<evidence type="ECO:0000313" key="5">
    <source>
        <dbReference type="Proteomes" id="UP000734854"/>
    </source>
</evidence>
<feature type="repeat" description="PPR" evidence="3">
    <location>
        <begin position="229"/>
        <end position="263"/>
    </location>
</feature>
<dbReference type="PANTHER" id="PTHR47926:SF537">
    <property type="entry name" value="PENTACOTRIPEPTIDE-REPEAT REGION OF PRORP DOMAIN-CONTAINING PROTEIN"/>
    <property type="match status" value="1"/>
</dbReference>
<comment type="similarity">
    <text evidence="2">Belongs to the PPR family. PCMP-E subfamily.</text>
</comment>
<dbReference type="Pfam" id="PF20431">
    <property type="entry name" value="E_motif"/>
    <property type="match status" value="1"/>
</dbReference>
<dbReference type="PROSITE" id="PS51375">
    <property type="entry name" value="PPR"/>
    <property type="match status" value="6"/>
</dbReference>
<dbReference type="Pfam" id="PF01535">
    <property type="entry name" value="PPR"/>
    <property type="match status" value="3"/>
</dbReference>
<organism evidence="4 5">
    <name type="scientific">Zingiber officinale</name>
    <name type="common">Ginger</name>
    <name type="synonym">Amomum zingiber</name>
    <dbReference type="NCBI Taxonomy" id="94328"/>
    <lineage>
        <taxon>Eukaryota</taxon>
        <taxon>Viridiplantae</taxon>
        <taxon>Streptophyta</taxon>
        <taxon>Embryophyta</taxon>
        <taxon>Tracheophyta</taxon>
        <taxon>Spermatophyta</taxon>
        <taxon>Magnoliopsida</taxon>
        <taxon>Liliopsida</taxon>
        <taxon>Zingiberales</taxon>
        <taxon>Zingiberaceae</taxon>
        <taxon>Zingiber</taxon>
    </lineage>
</organism>
<feature type="repeat" description="PPR" evidence="3">
    <location>
        <begin position="198"/>
        <end position="228"/>
    </location>
</feature>
<dbReference type="PANTHER" id="PTHR47926">
    <property type="entry name" value="PENTATRICOPEPTIDE REPEAT-CONTAINING PROTEIN"/>
    <property type="match status" value="1"/>
</dbReference>
<dbReference type="Proteomes" id="UP000734854">
    <property type="component" value="Unassembled WGS sequence"/>
</dbReference>
<dbReference type="InterPro" id="IPR002885">
    <property type="entry name" value="PPR_rpt"/>
</dbReference>
<evidence type="ECO:0000256" key="2">
    <source>
        <dbReference type="ARBA" id="ARBA00061659"/>
    </source>
</evidence>
<feature type="repeat" description="PPR" evidence="3">
    <location>
        <begin position="431"/>
        <end position="465"/>
    </location>
</feature>
<feature type="repeat" description="PPR" evidence="3">
    <location>
        <begin position="299"/>
        <end position="329"/>
    </location>
</feature>
<evidence type="ECO:0000313" key="4">
    <source>
        <dbReference type="EMBL" id="KAG6528510.1"/>
    </source>
</evidence>
<name>A0A8J5HPE2_ZINOF</name>
<protein>
    <recommendedName>
        <fullName evidence="6">Pentatricopeptide repeat-containing protein</fullName>
    </recommendedName>
</protein>
<dbReference type="FunFam" id="1.25.40.10:FF:000031">
    <property type="entry name" value="Pentatricopeptide repeat-containing protein mitochondrial"/>
    <property type="match status" value="1"/>
</dbReference>
<dbReference type="Gene3D" id="3.40.50.150">
    <property type="entry name" value="Vaccinia Virus protein VP39"/>
    <property type="match status" value="1"/>
</dbReference>
<dbReference type="FunFam" id="1.25.40.10:FF:000280">
    <property type="entry name" value="Pentatricopeptide repeat-containing protein"/>
    <property type="match status" value="1"/>
</dbReference>
<dbReference type="EMBL" id="JACMSC010000003">
    <property type="protein sequence ID" value="KAG6528510.1"/>
    <property type="molecule type" value="Genomic_DNA"/>
</dbReference>
<gene>
    <name evidence="4" type="ORF">ZIOFF_010685</name>
</gene>
<evidence type="ECO:0008006" key="6">
    <source>
        <dbReference type="Google" id="ProtNLM"/>
    </source>
</evidence>
<feature type="repeat" description="PPR" evidence="3">
    <location>
        <begin position="330"/>
        <end position="364"/>
    </location>
</feature>
<comment type="caution">
    <text evidence="4">The sequence shown here is derived from an EMBL/GenBank/DDBJ whole genome shotgun (WGS) entry which is preliminary data.</text>
</comment>
<dbReference type="InterPro" id="IPR029063">
    <property type="entry name" value="SAM-dependent_MTases_sf"/>
</dbReference>
<dbReference type="InterPro" id="IPR011990">
    <property type="entry name" value="TPR-like_helical_dom_sf"/>
</dbReference>
<dbReference type="Gene3D" id="1.25.40.10">
    <property type="entry name" value="Tetratricopeptide repeat domain"/>
    <property type="match status" value="3"/>
</dbReference>
<proteinExistence type="inferred from homology"/>
<reference evidence="4 5" key="1">
    <citation type="submission" date="2020-08" db="EMBL/GenBank/DDBJ databases">
        <title>Plant Genome Project.</title>
        <authorList>
            <person name="Zhang R.-G."/>
        </authorList>
    </citation>
    <scope>NUCLEOTIDE SEQUENCE [LARGE SCALE GENOMIC DNA]</scope>
    <source>
        <tissue evidence="4">Rhizome</tissue>
    </source>
</reference>
<dbReference type="GO" id="GO:0009451">
    <property type="term" value="P:RNA modification"/>
    <property type="evidence" value="ECO:0007669"/>
    <property type="project" value="InterPro"/>
</dbReference>
<dbReference type="FunFam" id="1.25.40.10:FF:000344">
    <property type="entry name" value="Pentatricopeptide repeat-containing protein"/>
    <property type="match status" value="1"/>
</dbReference>
<keyword evidence="1" id="KW-0677">Repeat</keyword>
<dbReference type="NCBIfam" id="TIGR00756">
    <property type="entry name" value="PPR"/>
    <property type="match status" value="6"/>
</dbReference>
<dbReference type="GO" id="GO:0003723">
    <property type="term" value="F:RNA binding"/>
    <property type="evidence" value="ECO:0007669"/>
    <property type="project" value="InterPro"/>
</dbReference>
<accession>A0A8J5HPE2</accession>
<dbReference type="InterPro" id="IPR046960">
    <property type="entry name" value="PPR_At4g14850-like_plant"/>
</dbReference>
<dbReference type="SUPFAM" id="SSF53335">
    <property type="entry name" value="S-adenosyl-L-methionine-dependent methyltransferases"/>
    <property type="match status" value="1"/>
</dbReference>